<proteinExistence type="predicted"/>
<protein>
    <recommendedName>
        <fullName evidence="1">Putative regulatory protein FmdB zinc ribbon domain-containing protein</fullName>
    </recommendedName>
</protein>
<dbReference type="SMART" id="SM00834">
    <property type="entry name" value="CxxC_CXXC_SSSS"/>
    <property type="match status" value="1"/>
</dbReference>
<reference evidence="2" key="1">
    <citation type="journal article" date="2015" name="Nature">
        <title>Complex archaea that bridge the gap between prokaryotes and eukaryotes.</title>
        <authorList>
            <person name="Spang A."/>
            <person name="Saw J.H."/>
            <person name="Jorgensen S.L."/>
            <person name="Zaremba-Niedzwiedzka K."/>
            <person name="Martijn J."/>
            <person name="Lind A.E."/>
            <person name="van Eijk R."/>
            <person name="Schleper C."/>
            <person name="Guy L."/>
            <person name="Ettema T.J."/>
        </authorList>
    </citation>
    <scope>NUCLEOTIDE SEQUENCE</scope>
</reference>
<name>A0A0F9CD38_9ZZZZ</name>
<dbReference type="NCBIfam" id="TIGR02605">
    <property type="entry name" value="CxxC_CxxC_SSSS"/>
    <property type="match status" value="1"/>
</dbReference>
<feature type="domain" description="Putative regulatory protein FmdB zinc ribbon" evidence="1">
    <location>
        <begin position="1"/>
        <end position="40"/>
    </location>
</feature>
<organism evidence="2">
    <name type="scientific">marine sediment metagenome</name>
    <dbReference type="NCBI Taxonomy" id="412755"/>
    <lineage>
        <taxon>unclassified sequences</taxon>
        <taxon>metagenomes</taxon>
        <taxon>ecological metagenomes</taxon>
    </lineage>
</organism>
<dbReference type="AlphaFoldDB" id="A0A0F9CD38"/>
<sequence>MPIYEYQCECKKEKEIKLSFKDADQPQVCECGEVMQRLISASSFVMKQTGKGMALDTLNDKHGGMPNKHWKADAERFAAAGL</sequence>
<comment type="caution">
    <text evidence="2">The sequence shown here is derived from an EMBL/GenBank/DDBJ whole genome shotgun (WGS) entry which is preliminary data.</text>
</comment>
<gene>
    <name evidence="2" type="ORF">LCGC14_2337230</name>
</gene>
<evidence type="ECO:0000313" key="2">
    <source>
        <dbReference type="EMBL" id="KKL47268.1"/>
    </source>
</evidence>
<dbReference type="EMBL" id="LAZR01033727">
    <property type="protein sequence ID" value="KKL47268.1"/>
    <property type="molecule type" value="Genomic_DNA"/>
</dbReference>
<dbReference type="InterPro" id="IPR013429">
    <property type="entry name" value="Regulatory_FmdB_Zinc_ribbon"/>
</dbReference>
<evidence type="ECO:0000259" key="1">
    <source>
        <dbReference type="SMART" id="SM00834"/>
    </source>
</evidence>
<accession>A0A0F9CD38</accession>